<proteinExistence type="inferred from homology"/>
<dbReference type="PIRSF" id="PIRSF015588">
    <property type="entry name" value="AP_complex_sigma"/>
    <property type="match status" value="1"/>
</dbReference>
<dbReference type="GeneID" id="25726403"/>
<dbReference type="EMBL" id="KK100240">
    <property type="protein sequence ID" value="KIZ07670.1"/>
    <property type="molecule type" value="Genomic_DNA"/>
</dbReference>
<evidence type="ECO:0000313" key="8">
    <source>
        <dbReference type="EMBL" id="KIZ07670.1"/>
    </source>
</evidence>
<keyword evidence="5 6" id="KW-0472">Membrane</keyword>
<evidence type="ECO:0000256" key="3">
    <source>
        <dbReference type="ARBA" id="ARBA00022448"/>
    </source>
</evidence>
<dbReference type="SUPFAM" id="SSF64356">
    <property type="entry name" value="SNARE-like"/>
    <property type="match status" value="1"/>
</dbReference>
<dbReference type="InterPro" id="IPR000804">
    <property type="entry name" value="Clathrin_sm-chain_CS"/>
</dbReference>
<dbReference type="PROSITE" id="PS00989">
    <property type="entry name" value="CLAT_ADAPTOR_S"/>
    <property type="match status" value="1"/>
</dbReference>
<dbReference type="Proteomes" id="UP000054498">
    <property type="component" value="Unassembled WGS sequence"/>
</dbReference>
<dbReference type="GO" id="GO:0012505">
    <property type="term" value="C:endomembrane system"/>
    <property type="evidence" value="ECO:0007669"/>
    <property type="project" value="UniProtKB-SubCell"/>
</dbReference>
<comment type="subcellular location">
    <subcellularLocation>
        <location evidence="1">Endomembrane system</location>
    </subcellularLocation>
</comment>
<evidence type="ECO:0000256" key="2">
    <source>
        <dbReference type="ARBA" id="ARBA00006972"/>
    </source>
</evidence>
<dbReference type="GO" id="GO:0030117">
    <property type="term" value="C:membrane coat"/>
    <property type="evidence" value="ECO:0007669"/>
    <property type="project" value="InterPro"/>
</dbReference>
<feature type="domain" description="AP complex mu/sigma subunit" evidence="7">
    <location>
        <begin position="1"/>
        <end position="93"/>
    </location>
</feature>
<gene>
    <name evidence="8" type="ORF">MNEG_0285</name>
</gene>
<dbReference type="Pfam" id="PF01217">
    <property type="entry name" value="Clat_adaptor_s"/>
    <property type="match status" value="1"/>
</dbReference>
<keyword evidence="4 6" id="KW-0653">Protein transport</keyword>
<dbReference type="AlphaFoldDB" id="A0A0D2MZ56"/>
<organism evidence="8 9">
    <name type="scientific">Monoraphidium neglectum</name>
    <dbReference type="NCBI Taxonomy" id="145388"/>
    <lineage>
        <taxon>Eukaryota</taxon>
        <taxon>Viridiplantae</taxon>
        <taxon>Chlorophyta</taxon>
        <taxon>core chlorophytes</taxon>
        <taxon>Chlorophyceae</taxon>
        <taxon>CS clade</taxon>
        <taxon>Sphaeropleales</taxon>
        <taxon>Selenastraceae</taxon>
        <taxon>Monoraphidium</taxon>
    </lineage>
</organism>
<dbReference type="STRING" id="145388.A0A0D2MZ56"/>
<evidence type="ECO:0000256" key="1">
    <source>
        <dbReference type="ARBA" id="ARBA00004308"/>
    </source>
</evidence>
<protein>
    <recommendedName>
        <fullName evidence="6">AP complex subunit sigma</fullName>
    </recommendedName>
</protein>
<dbReference type="InterPro" id="IPR022775">
    <property type="entry name" value="AP_mu_sigma_su"/>
</dbReference>
<evidence type="ECO:0000259" key="7">
    <source>
        <dbReference type="Pfam" id="PF01217"/>
    </source>
</evidence>
<keyword evidence="3 6" id="KW-0813">Transport</keyword>
<evidence type="ECO:0000256" key="4">
    <source>
        <dbReference type="ARBA" id="ARBA00022927"/>
    </source>
</evidence>
<dbReference type="OrthoDB" id="371463at2759"/>
<dbReference type="InterPro" id="IPR011012">
    <property type="entry name" value="Longin-like_dom_sf"/>
</dbReference>
<dbReference type="KEGG" id="mng:MNEG_0285"/>
<reference evidence="8 9" key="1">
    <citation type="journal article" date="2013" name="BMC Genomics">
        <title>Reconstruction of the lipid metabolism for the microalga Monoraphidium neglectum from its genome sequence reveals characteristics suitable for biofuel production.</title>
        <authorList>
            <person name="Bogen C."/>
            <person name="Al-Dilaimi A."/>
            <person name="Albersmeier A."/>
            <person name="Wichmann J."/>
            <person name="Grundmann M."/>
            <person name="Rupp O."/>
            <person name="Lauersen K.J."/>
            <person name="Blifernez-Klassen O."/>
            <person name="Kalinowski J."/>
            <person name="Goesmann A."/>
            <person name="Mussgnug J.H."/>
            <person name="Kruse O."/>
        </authorList>
    </citation>
    <scope>NUCLEOTIDE SEQUENCE [LARGE SCALE GENOMIC DNA]</scope>
    <source>
        <strain evidence="8 9">SAG 48.87</strain>
    </source>
</reference>
<dbReference type="GO" id="GO:0006886">
    <property type="term" value="P:intracellular protein transport"/>
    <property type="evidence" value="ECO:0007669"/>
    <property type="project" value="UniProtKB-UniRule"/>
</dbReference>
<dbReference type="GO" id="GO:0016192">
    <property type="term" value="P:vesicle-mediated transport"/>
    <property type="evidence" value="ECO:0007669"/>
    <property type="project" value="InterPro"/>
</dbReference>
<evidence type="ECO:0000256" key="6">
    <source>
        <dbReference type="PIRNR" id="PIRNR015588"/>
    </source>
</evidence>
<accession>A0A0D2MZ56</accession>
<dbReference type="InterPro" id="IPR016635">
    <property type="entry name" value="AP_complex_ssu"/>
</dbReference>
<dbReference type="RefSeq" id="XP_013906689.1">
    <property type="nucleotide sequence ID" value="XM_014051235.1"/>
</dbReference>
<comment type="similarity">
    <text evidence="2 6">Belongs to the adaptor complexes small subunit family.</text>
</comment>
<evidence type="ECO:0000313" key="9">
    <source>
        <dbReference type="Proteomes" id="UP000054498"/>
    </source>
</evidence>
<sequence>MIHFFLLMSRQGKVRLAKWYNTFSQKERARIMKETTPLVLQRPLKLCNFVDWKNYKLVYKRYASLYFVCGVDPADNELLVLEVIHHFVEVLDR</sequence>
<dbReference type="PANTHER" id="PTHR11753">
    <property type="entry name" value="ADAPTOR COMPLEXES SMALL SUBUNIT FAMILY"/>
    <property type="match status" value="1"/>
</dbReference>
<evidence type="ECO:0000256" key="5">
    <source>
        <dbReference type="ARBA" id="ARBA00023136"/>
    </source>
</evidence>
<keyword evidence="9" id="KW-1185">Reference proteome</keyword>
<dbReference type="Gene3D" id="3.30.450.60">
    <property type="match status" value="1"/>
</dbReference>
<name>A0A0D2MZ56_9CHLO</name>